<evidence type="ECO:0000259" key="2">
    <source>
        <dbReference type="PROSITE" id="PS00028"/>
    </source>
</evidence>
<keyword evidence="4" id="KW-1185">Reference proteome</keyword>
<proteinExistence type="predicted"/>
<dbReference type="VEuPathDB" id="VectorBase:HLOH_039932"/>
<accession>A0A9J6GRI2</accession>
<evidence type="ECO:0000256" key="1">
    <source>
        <dbReference type="SAM" id="MobiDB-lite"/>
    </source>
</evidence>
<dbReference type="EMBL" id="JABSTR010000008">
    <property type="protein sequence ID" value="KAH9377063.1"/>
    <property type="molecule type" value="Genomic_DNA"/>
</dbReference>
<gene>
    <name evidence="3" type="ORF">HPB48_011036</name>
</gene>
<evidence type="ECO:0000313" key="4">
    <source>
        <dbReference type="Proteomes" id="UP000821853"/>
    </source>
</evidence>
<comment type="caution">
    <text evidence="3">The sequence shown here is derived from an EMBL/GenBank/DDBJ whole genome shotgun (WGS) entry which is preliminary data.</text>
</comment>
<name>A0A9J6GRI2_HAELO</name>
<dbReference type="PROSITE" id="PS00028">
    <property type="entry name" value="ZINC_FINGER_C2H2_1"/>
    <property type="match status" value="2"/>
</dbReference>
<dbReference type="AlphaFoldDB" id="A0A9J6GRI2"/>
<dbReference type="OrthoDB" id="6347039at2759"/>
<feature type="region of interest" description="Disordered" evidence="1">
    <location>
        <begin position="128"/>
        <end position="161"/>
    </location>
</feature>
<feature type="domain" description="C2H2-type" evidence="2">
    <location>
        <begin position="230"/>
        <end position="251"/>
    </location>
</feature>
<dbReference type="Proteomes" id="UP000821853">
    <property type="component" value="Unassembled WGS sequence"/>
</dbReference>
<evidence type="ECO:0000313" key="3">
    <source>
        <dbReference type="EMBL" id="KAH9377063.1"/>
    </source>
</evidence>
<reference evidence="3 4" key="1">
    <citation type="journal article" date="2020" name="Cell">
        <title>Large-Scale Comparative Analyses of Tick Genomes Elucidate Their Genetic Diversity and Vector Capacities.</title>
        <authorList>
            <consortium name="Tick Genome and Microbiome Consortium (TIGMIC)"/>
            <person name="Jia N."/>
            <person name="Wang J."/>
            <person name="Shi W."/>
            <person name="Du L."/>
            <person name="Sun Y."/>
            <person name="Zhan W."/>
            <person name="Jiang J.F."/>
            <person name="Wang Q."/>
            <person name="Zhang B."/>
            <person name="Ji P."/>
            <person name="Bell-Sakyi L."/>
            <person name="Cui X.M."/>
            <person name="Yuan T.T."/>
            <person name="Jiang B.G."/>
            <person name="Yang W.F."/>
            <person name="Lam T.T."/>
            <person name="Chang Q.C."/>
            <person name="Ding S.J."/>
            <person name="Wang X.J."/>
            <person name="Zhu J.G."/>
            <person name="Ruan X.D."/>
            <person name="Zhao L."/>
            <person name="Wei J.T."/>
            <person name="Ye R.Z."/>
            <person name="Que T.C."/>
            <person name="Du C.H."/>
            <person name="Zhou Y.H."/>
            <person name="Cheng J.X."/>
            <person name="Dai P.F."/>
            <person name="Guo W.B."/>
            <person name="Han X.H."/>
            <person name="Huang E.J."/>
            <person name="Li L.F."/>
            <person name="Wei W."/>
            <person name="Gao Y.C."/>
            <person name="Liu J.Z."/>
            <person name="Shao H.Z."/>
            <person name="Wang X."/>
            <person name="Wang C.C."/>
            <person name="Yang T.C."/>
            <person name="Huo Q.B."/>
            <person name="Li W."/>
            <person name="Chen H.Y."/>
            <person name="Chen S.E."/>
            <person name="Zhou L.G."/>
            <person name="Ni X.B."/>
            <person name="Tian J.H."/>
            <person name="Sheng Y."/>
            <person name="Liu T."/>
            <person name="Pan Y.S."/>
            <person name="Xia L.Y."/>
            <person name="Li J."/>
            <person name="Zhao F."/>
            <person name="Cao W.C."/>
        </authorList>
    </citation>
    <scope>NUCLEOTIDE SEQUENCE [LARGE SCALE GENOMIC DNA]</scope>
    <source>
        <strain evidence="3">HaeL-2018</strain>
    </source>
</reference>
<feature type="region of interest" description="Disordered" evidence="1">
    <location>
        <begin position="728"/>
        <end position="749"/>
    </location>
</feature>
<protein>
    <recommendedName>
        <fullName evidence="2">C2H2-type domain-containing protein</fullName>
    </recommendedName>
</protein>
<organism evidence="3 4">
    <name type="scientific">Haemaphysalis longicornis</name>
    <name type="common">Bush tick</name>
    <dbReference type="NCBI Taxonomy" id="44386"/>
    <lineage>
        <taxon>Eukaryota</taxon>
        <taxon>Metazoa</taxon>
        <taxon>Ecdysozoa</taxon>
        <taxon>Arthropoda</taxon>
        <taxon>Chelicerata</taxon>
        <taxon>Arachnida</taxon>
        <taxon>Acari</taxon>
        <taxon>Parasitiformes</taxon>
        <taxon>Ixodida</taxon>
        <taxon>Ixodoidea</taxon>
        <taxon>Ixodidae</taxon>
        <taxon>Haemaphysalinae</taxon>
        <taxon>Haemaphysalis</taxon>
    </lineage>
</organism>
<sequence>MLVRAGNSIDVLQELRKLVASHLTKCTVPPAKLPTQDAPHVPPMPTVQSEQEDGSIPVQLHCTSSPSQNQSCPSGHDEPMCDANLLAHLVDNHSGLLFCPYKDCTFGSVHQSGIDSHIIQMHQVYQNDQSNADSNPAEVDSQDESDVWSEPLCSSPNADSPERLDDIPTADACPYDKAIADQVQYEGSTEHAMDDVKITLHFCSKCSLYFSTAARYIQHMTLAHMVDFFCGYCLKAYKKSRCLFLHTGCEHPGQMLSVKCFRDEKVVDVGQQVQPLWIEDARQYLQKVQTKLFGVRGRGMVQKLKNTIASMASVCSDPEVGLREYTATHDRVADHPRQVPATQLPSTLCTAQRTGLRHMKEQTAEHSLQGQPWSSRVPCEKYVIEEHFSGHFSAYKGPAADSVKHHPDISRNSLPSEPPFTATLSRKLNLKVRASAYVDPRYCKRVDGKIVVDELVWQNLLMLSAANRPISKGSLQEGPLDGNELGEKCHQCFKCSLHFASFEKLGQHIVLHHRDRVANRRFTGTLLRGKSQHLAQGFPSNISEDIKPFAAASSWLNSSVQAESSTSDPSCKEVQLKTRECSNDDSQLFVRLVSGNILSFMPWRSEKSPAAQESLDLDCARSVNLKSLQNSVLMHGSCGLRRLVCILSQTYRFAYYCVHLFLLPSCSSGDKNLKQVSQNEATDEKKSASTLVRDTVDLSDDDIVPPTQRHDIQTPVFSKCAFSAAPRSLRTRSSPLKHPPKGPSARLGLTLRPPKRKFEDDVDSCATVAAKPLSSIQTSNTLSSSKTLLHSPQVFKRKENIPWKEPPVPLEKSEEKQTAKEAHASVAVVDDVTWFDLDSSKDLDFGDDWGMDDIGLKHESDDINRFLQLVLLVPVGVLTAPSQIISIYVEVNVGGQVFEDYVKTS</sequence>
<dbReference type="InterPro" id="IPR013087">
    <property type="entry name" value="Znf_C2H2_type"/>
</dbReference>
<dbReference type="SMART" id="SM00355">
    <property type="entry name" value="ZnF_C2H2"/>
    <property type="match status" value="4"/>
</dbReference>
<feature type="domain" description="C2H2-type" evidence="2">
    <location>
        <begin position="492"/>
        <end position="513"/>
    </location>
</feature>